<evidence type="ECO:0000259" key="3">
    <source>
        <dbReference type="Pfam" id="PF13399"/>
    </source>
</evidence>
<feature type="domain" description="LytR/CpsA/Psr regulator C-terminal" evidence="3">
    <location>
        <begin position="128"/>
        <end position="218"/>
    </location>
</feature>
<keyword evidence="5" id="KW-1185">Reference proteome</keyword>
<gene>
    <name evidence="4" type="ORF">HGK34_21430</name>
</gene>
<keyword evidence="2" id="KW-1133">Transmembrane helix</keyword>
<reference evidence="4 5" key="1">
    <citation type="journal article" date="2021" name="Arch. Microbiol.">
        <title>Myceligenerans indicum sp. nov., an actinobacterium isolated from mangrove sediment of Sundarbans, India.</title>
        <authorList>
            <person name="Asha K."/>
            <person name="Bhadury P."/>
        </authorList>
    </citation>
    <scope>NUCLEOTIDE SEQUENCE [LARGE SCALE GENOMIC DNA]</scope>
    <source>
        <strain evidence="4 5">I2</strain>
    </source>
</reference>
<comment type="caution">
    <text evidence="4">The sequence shown here is derived from an EMBL/GenBank/DDBJ whole genome shotgun (WGS) entry which is preliminary data.</text>
</comment>
<dbReference type="Pfam" id="PF13399">
    <property type="entry name" value="LytR_C"/>
    <property type="match status" value="1"/>
</dbReference>
<sequence length="225" mass="22160">MTNSTYRYPPDEFDVAVPGGAPVGVHRAPRSGWSSAWPFLLVALVCAGVAWGGITLLSGGGNDPNSAAEPNASVSADPSPSSSEGAEGEGDGQNDGDGGDEPSEESSSEPEEAQYPGDPAAANMAADIGVYNDSGEAGVAGAVATNLQAAGFTGNLNAGNAGDPNGPQAGAVTANSVLYGPDRADTASAVAEALGIPAENVQESADVGAHPTEAVWVVLVTPPTE</sequence>
<feature type="compositionally biased region" description="Low complexity" evidence="1">
    <location>
        <begin position="75"/>
        <end position="85"/>
    </location>
</feature>
<organism evidence="4 5">
    <name type="scientific">Myceligenerans indicum</name>
    <dbReference type="NCBI Taxonomy" id="2593663"/>
    <lineage>
        <taxon>Bacteria</taxon>
        <taxon>Bacillati</taxon>
        <taxon>Actinomycetota</taxon>
        <taxon>Actinomycetes</taxon>
        <taxon>Micrococcales</taxon>
        <taxon>Promicromonosporaceae</taxon>
        <taxon>Myceligenerans</taxon>
    </lineage>
</organism>
<accession>A0ABS1LRE3</accession>
<evidence type="ECO:0000256" key="1">
    <source>
        <dbReference type="SAM" id="MobiDB-lite"/>
    </source>
</evidence>
<evidence type="ECO:0000313" key="4">
    <source>
        <dbReference type="EMBL" id="MBL0888805.1"/>
    </source>
</evidence>
<evidence type="ECO:0000313" key="5">
    <source>
        <dbReference type="Proteomes" id="UP000675409"/>
    </source>
</evidence>
<feature type="region of interest" description="Disordered" evidence="1">
    <location>
        <begin position="64"/>
        <end position="119"/>
    </location>
</feature>
<feature type="compositionally biased region" description="Acidic residues" evidence="1">
    <location>
        <begin position="86"/>
        <end position="112"/>
    </location>
</feature>
<dbReference type="RefSeq" id="WP_201851304.1">
    <property type="nucleotide sequence ID" value="NZ_JABBYC010000086.1"/>
</dbReference>
<dbReference type="Proteomes" id="UP000675409">
    <property type="component" value="Unassembled WGS sequence"/>
</dbReference>
<name>A0ABS1LRE3_9MICO</name>
<keyword evidence="2" id="KW-0472">Membrane</keyword>
<evidence type="ECO:0000256" key="2">
    <source>
        <dbReference type="SAM" id="Phobius"/>
    </source>
</evidence>
<proteinExistence type="predicted"/>
<feature type="transmembrane region" description="Helical" evidence="2">
    <location>
        <begin position="36"/>
        <end position="57"/>
    </location>
</feature>
<protein>
    <submittedName>
        <fullName evidence="4">LytR C-terminal domain-containing protein</fullName>
    </submittedName>
</protein>
<dbReference type="InterPro" id="IPR027381">
    <property type="entry name" value="LytR/CpsA/Psr_C"/>
</dbReference>
<keyword evidence="2" id="KW-0812">Transmembrane</keyword>
<dbReference type="Gene3D" id="3.30.70.2390">
    <property type="match status" value="1"/>
</dbReference>
<dbReference type="EMBL" id="JABBYC010000086">
    <property type="protein sequence ID" value="MBL0888805.1"/>
    <property type="molecule type" value="Genomic_DNA"/>
</dbReference>